<comment type="caution">
    <text evidence="1">The sequence shown here is derived from an EMBL/GenBank/DDBJ whole genome shotgun (WGS) entry which is preliminary data.</text>
</comment>
<organism evidence="1 2">
    <name type="scientific">Prevotella communis</name>
    <dbReference type="NCBI Taxonomy" id="2913614"/>
    <lineage>
        <taxon>Bacteria</taxon>
        <taxon>Pseudomonadati</taxon>
        <taxon>Bacteroidota</taxon>
        <taxon>Bacteroidia</taxon>
        <taxon>Bacteroidales</taxon>
        <taxon>Prevotellaceae</taxon>
        <taxon>Prevotella</taxon>
    </lineage>
</organism>
<accession>A0A1H0H3Y3</accession>
<gene>
    <name evidence="1" type="ORF">SAMN04487900_110108</name>
</gene>
<reference evidence="2" key="1">
    <citation type="submission" date="2016-10" db="EMBL/GenBank/DDBJ databases">
        <authorList>
            <person name="de Groot N.N."/>
        </authorList>
    </citation>
    <scope>NUCLEOTIDE SEQUENCE [LARGE SCALE GENOMIC DNA]</scope>
    <source>
        <strain evidence="2">BP1-145</strain>
    </source>
</reference>
<name>A0A1H0H3Y3_9BACT</name>
<dbReference type="RefSeq" id="WP_091853627.1">
    <property type="nucleotide sequence ID" value="NZ_FNIW01000010.1"/>
</dbReference>
<evidence type="ECO:0000313" key="2">
    <source>
        <dbReference type="Proteomes" id="UP000199134"/>
    </source>
</evidence>
<evidence type="ECO:0000313" key="1">
    <source>
        <dbReference type="EMBL" id="SDO13869.1"/>
    </source>
</evidence>
<dbReference type="EMBL" id="FNIW01000010">
    <property type="protein sequence ID" value="SDO13869.1"/>
    <property type="molecule type" value="Genomic_DNA"/>
</dbReference>
<dbReference type="Proteomes" id="UP000199134">
    <property type="component" value="Unassembled WGS sequence"/>
</dbReference>
<dbReference type="AlphaFoldDB" id="A0A1H0H3Y3"/>
<sequence>MEDMFAKDPAFVYRDRKGRYATPEKAMTDKAIEDNKILRLNVEKYKRMYLAAASMSSKYHRELVALKEELKRLTEKGVQV</sequence>
<proteinExistence type="predicted"/>
<protein>
    <submittedName>
        <fullName evidence="1">Uncharacterized protein</fullName>
    </submittedName>
</protein>